<comment type="caution">
    <text evidence="2">The sequence shown here is derived from an EMBL/GenBank/DDBJ whole genome shotgun (WGS) entry which is preliminary data.</text>
</comment>
<keyword evidence="3" id="KW-1185">Reference proteome</keyword>
<dbReference type="EMBL" id="CM029049">
    <property type="protein sequence ID" value="KAG2574345.1"/>
    <property type="molecule type" value="Genomic_DNA"/>
</dbReference>
<evidence type="ECO:0000256" key="1">
    <source>
        <dbReference type="SAM" id="MobiDB-lite"/>
    </source>
</evidence>
<feature type="region of interest" description="Disordered" evidence="1">
    <location>
        <begin position="170"/>
        <end position="192"/>
    </location>
</feature>
<feature type="compositionally biased region" description="Basic residues" evidence="1">
    <location>
        <begin position="112"/>
        <end position="121"/>
    </location>
</feature>
<name>A0A8T0QL26_PANVG</name>
<feature type="compositionally biased region" description="Polar residues" evidence="1">
    <location>
        <begin position="20"/>
        <end position="33"/>
    </location>
</feature>
<gene>
    <name evidence="2" type="ORF">PVAP13_7KG323366</name>
</gene>
<evidence type="ECO:0000313" key="3">
    <source>
        <dbReference type="Proteomes" id="UP000823388"/>
    </source>
</evidence>
<proteinExistence type="predicted"/>
<feature type="compositionally biased region" description="Basic residues" evidence="1">
    <location>
        <begin position="60"/>
        <end position="92"/>
    </location>
</feature>
<accession>A0A8T0QL26</accession>
<feature type="compositionally biased region" description="Polar residues" evidence="1">
    <location>
        <begin position="170"/>
        <end position="186"/>
    </location>
</feature>
<feature type="region of interest" description="Disordered" evidence="1">
    <location>
        <begin position="1"/>
        <end position="133"/>
    </location>
</feature>
<dbReference type="AlphaFoldDB" id="A0A8T0QL26"/>
<evidence type="ECO:0000313" key="2">
    <source>
        <dbReference type="EMBL" id="KAG2574345.1"/>
    </source>
</evidence>
<organism evidence="2 3">
    <name type="scientific">Panicum virgatum</name>
    <name type="common">Blackwell switchgrass</name>
    <dbReference type="NCBI Taxonomy" id="38727"/>
    <lineage>
        <taxon>Eukaryota</taxon>
        <taxon>Viridiplantae</taxon>
        <taxon>Streptophyta</taxon>
        <taxon>Embryophyta</taxon>
        <taxon>Tracheophyta</taxon>
        <taxon>Spermatophyta</taxon>
        <taxon>Magnoliopsida</taxon>
        <taxon>Liliopsida</taxon>
        <taxon>Poales</taxon>
        <taxon>Poaceae</taxon>
        <taxon>PACMAD clade</taxon>
        <taxon>Panicoideae</taxon>
        <taxon>Panicodae</taxon>
        <taxon>Paniceae</taxon>
        <taxon>Panicinae</taxon>
        <taxon>Panicum</taxon>
        <taxon>Panicum sect. Hiantes</taxon>
    </lineage>
</organism>
<dbReference type="Proteomes" id="UP000823388">
    <property type="component" value="Chromosome 7K"/>
</dbReference>
<reference evidence="2" key="1">
    <citation type="submission" date="2020-05" db="EMBL/GenBank/DDBJ databases">
        <title>WGS assembly of Panicum virgatum.</title>
        <authorList>
            <person name="Lovell J.T."/>
            <person name="Jenkins J."/>
            <person name="Shu S."/>
            <person name="Juenger T.E."/>
            <person name="Schmutz J."/>
        </authorList>
    </citation>
    <scope>NUCLEOTIDE SEQUENCE</scope>
    <source>
        <strain evidence="2">AP13</strain>
    </source>
</reference>
<protein>
    <submittedName>
        <fullName evidence="2">Uncharacterized protein</fullName>
    </submittedName>
</protein>
<sequence length="192" mass="21746">MMSTSDYVLLHGDPLRGNSLDRNGTTACANNSEDWPIENSDELPPAPAGTHNPLHEPSPRRRLHPRPSPHRPRRGRPHPPPRPRGRFGRVRLLHLPARGRERSVTQADPAYHHHLPRRRCRPPSTRGGALHHRRVGRTQGWRLACTPSTASTPRPTSGARMRCQWWSRRSPSLTARRSPARQNGSFSILRPP</sequence>